<reference evidence="1" key="1">
    <citation type="submission" date="2011-06" db="EMBL/GenBank/DDBJ databases">
        <title>The Genome Sequence of Fusarium oxysporum Fo47.</title>
        <authorList>
            <consortium name="The Broad Institute Genome Sequencing Platform"/>
            <person name="Ma L.-J."/>
            <person name="Gale L.R."/>
            <person name="Schwartz D.C."/>
            <person name="Zhou S."/>
            <person name="Corby-Kistler H."/>
            <person name="Young S.K."/>
            <person name="Zeng Q."/>
            <person name="Gargeya S."/>
            <person name="Fitzgerald M."/>
            <person name="Haas B."/>
            <person name="Abouelleil A."/>
            <person name="Alvarado L."/>
            <person name="Arachchi H.M."/>
            <person name="Berlin A."/>
            <person name="Brown A."/>
            <person name="Chapman S.B."/>
            <person name="Chen Z."/>
            <person name="Dunbar C."/>
            <person name="Freedman E."/>
            <person name="Gearin G."/>
            <person name="Gellesch M."/>
            <person name="Goldberg J."/>
            <person name="Griggs A."/>
            <person name="Gujja S."/>
            <person name="Heiman D."/>
            <person name="Howarth C."/>
            <person name="Larson L."/>
            <person name="Lui A."/>
            <person name="MacDonald P.J.P."/>
            <person name="Mehta T."/>
            <person name="Montmayeur A."/>
            <person name="Murphy C."/>
            <person name="Neiman D."/>
            <person name="Pearson M."/>
            <person name="Priest M."/>
            <person name="Roberts A."/>
            <person name="Saif S."/>
            <person name="Shea T."/>
            <person name="Shenoy N."/>
            <person name="Sisk P."/>
            <person name="Stolte C."/>
            <person name="Sykes S."/>
            <person name="Wortman J."/>
            <person name="Nusbaum C."/>
            <person name="Birren B."/>
        </authorList>
    </citation>
    <scope>NUCLEOTIDE SEQUENCE [LARGE SCALE GENOMIC DNA]</scope>
    <source>
        <strain evidence="1">Fo47</strain>
    </source>
</reference>
<gene>
    <name evidence="1" type="ORF">FOZG_15462</name>
</gene>
<name>W9JKN2_FUSOX</name>
<dbReference type="HOGENOM" id="CLU_3175407_0_0_1"/>
<dbReference type="AlphaFoldDB" id="W9JKN2"/>
<dbReference type="EMBL" id="JH717908">
    <property type="protein sequence ID" value="EWZ31054.1"/>
    <property type="molecule type" value="Genomic_DNA"/>
</dbReference>
<dbReference type="VEuPathDB" id="FungiDB:FOZG_15462"/>
<evidence type="ECO:0000313" key="1">
    <source>
        <dbReference type="EMBL" id="EWZ31054.1"/>
    </source>
</evidence>
<reference evidence="1" key="2">
    <citation type="submission" date="2012-06" db="EMBL/GenBank/DDBJ databases">
        <title>Annotation of the Genome Sequence of Fusarium oxysporum Fo47.</title>
        <authorList>
            <consortium name="The Broad Institute Genomics Platform"/>
            <person name="Ma L.-J."/>
            <person name="Corby-Kistler H."/>
            <person name="Broz K."/>
            <person name="Gale L.R."/>
            <person name="Jonkers W."/>
            <person name="O'Donnell K."/>
            <person name="Ploetz R."/>
            <person name="Steinberg C."/>
            <person name="Schwartz D.C."/>
            <person name="VanEtten H."/>
            <person name="Zhou S."/>
            <person name="Young S.K."/>
            <person name="Zeng Q."/>
            <person name="Gargeya S."/>
            <person name="Fitzgerald M."/>
            <person name="Abouelleil A."/>
            <person name="Alvarado L."/>
            <person name="Chapman S.B."/>
            <person name="Gainer-Dewar J."/>
            <person name="Goldberg J."/>
            <person name="Griggs A."/>
            <person name="Gujja S."/>
            <person name="Hansen M."/>
            <person name="Howarth C."/>
            <person name="Imamovic A."/>
            <person name="Ireland A."/>
            <person name="Larimer J."/>
            <person name="McCowan C."/>
            <person name="Murphy C."/>
            <person name="Pearson M."/>
            <person name="Poon T.W."/>
            <person name="Priest M."/>
            <person name="Roberts A."/>
            <person name="Saif S."/>
            <person name="Shea T."/>
            <person name="Sykes S."/>
            <person name="Wortman J."/>
            <person name="Nusbaum C."/>
            <person name="Birren B."/>
        </authorList>
    </citation>
    <scope>NUCLEOTIDE SEQUENCE</scope>
    <source>
        <strain evidence="1">Fo47</strain>
    </source>
</reference>
<accession>W9JKN2</accession>
<protein>
    <submittedName>
        <fullName evidence="1">Uncharacterized protein</fullName>
    </submittedName>
</protein>
<organism evidence="1">
    <name type="scientific">Fusarium oxysporum Fo47</name>
    <dbReference type="NCBI Taxonomy" id="660027"/>
    <lineage>
        <taxon>Eukaryota</taxon>
        <taxon>Fungi</taxon>
        <taxon>Dikarya</taxon>
        <taxon>Ascomycota</taxon>
        <taxon>Pezizomycotina</taxon>
        <taxon>Sordariomycetes</taxon>
        <taxon>Hypocreomycetidae</taxon>
        <taxon>Hypocreales</taxon>
        <taxon>Nectriaceae</taxon>
        <taxon>Fusarium</taxon>
        <taxon>Fusarium oxysporum species complex</taxon>
    </lineage>
</organism>
<dbReference type="Proteomes" id="UP000030766">
    <property type="component" value="Unassembled WGS sequence"/>
</dbReference>
<sequence>MSIMFMRPTLKDEMVRQGSMFSNFPNAQSLKRAGEELLSPDFGERST</sequence>
<proteinExistence type="predicted"/>